<evidence type="ECO:0000259" key="1">
    <source>
        <dbReference type="Pfam" id="PF00534"/>
    </source>
</evidence>
<sequence>MALKVALISPAGRGSRAGNRATATRWAGLLRALGCQARVLGSEEGAHRCRFAGKPPDLVMALHAWRSHAAIRACRDAFPNCPLVVVLTGTDVYRFQHSHPEMFLESLAAAEVLLGLHDGLAEDLPARFLPRLRVVHQSARPLPPGTPGPGYRYLDVLVAGHLREEKDPLRAALAVRELPADSRLRVMQLGGALGDAWAEAARDEMAVNPRYRWLGDLPRWRVRRWMARARLMVISSRMEGGANVVSEACVAGLPVLASNIPGNRGLLGDDYAGYFPVADTAALRDLLRRAEAEPAFLDRLRRQVLARAPRFRPEAEREGLARVIAACGLAL</sequence>
<dbReference type="Pfam" id="PF00534">
    <property type="entry name" value="Glycos_transf_1"/>
    <property type="match status" value="1"/>
</dbReference>
<evidence type="ECO:0000313" key="2">
    <source>
        <dbReference type="EMBL" id="MCL7940431.1"/>
    </source>
</evidence>
<organism evidence="2 3">
    <name type="scientific">Halomonas gemina</name>
    <dbReference type="NCBI Taxonomy" id="2945105"/>
    <lineage>
        <taxon>Bacteria</taxon>
        <taxon>Pseudomonadati</taxon>
        <taxon>Pseudomonadota</taxon>
        <taxon>Gammaproteobacteria</taxon>
        <taxon>Oceanospirillales</taxon>
        <taxon>Halomonadaceae</taxon>
        <taxon>Halomonas</taxon>
    </lineage>
</organism>
<dbReference type="InterPro" id="IPR027627">
    <property type="entry name" value="Glycosyltransferase_put"/>
</dbReference>
<dbReference type="NCBIfam" id="TIGR04348">
    <property type="entry name" value="selenoneine biosynthesis selenosugar synthase SenB"/>
    <property type="match status" value="1"/>
</dbReference>
<protein>
    <submittedName>
        <fullName evidence="2">TIGR04348 family glycosyltransferase</fullName>
    </submittedName>
</protein>
<dbReference type="CDD" id="cd03801">
    <property type="entry name" value="GT4_PimA-like"/>
    <property type="match status" value="1"/>
</dbReference>
<dbReference type="SUPFAM" id="SSF53756">
    <property type="entry name" value="UDP-Glycosyltransferase/glycogen phosphorylase"/>
    <property type="match status" value="1"/>
</dbReference>
<dbReference type="InterPro" id="IPR001296">
    <property type="entry name" value="Glyco_trans_1"/>
</dbReference>
<dbReference type="PANTHER" id="PTHR12526">
    <property type="entry name" value="GLYCOSYLTRANSFERASE"/>
    <property type="match status" value="1"/>
</dbReference>
<proteinExistence type="predicted"/>
<dbReference type="Gene3D" id="3.40.50.2000">
    <property type="entry name" value="Glycogen Phosphorylase B"/>
    <property type="match status" value="1"/>
</dbReference>
<accession>A0ABT0T1K6</accession>
<dbReference type="EMBL" id="JAMJPK010000003">
    <property type="protein sequence ID" value="MCL7940431.1"/>
    <property type="molecule type" value="Genomic_DNA"/>
</dbReference>
<comment type="caution">
    <text evidence="2">The sequence shown here is derived from an EMBL/GenBank/DDBJ whole genome shotgun (WGS) entry which is preliminary data.</text>
</comment>
<dbReference type="Proteomes" id="UP001165369">
    <property type="component" value="Unassembled WGS sequence"/>
</dbReference>
<name>A0ABT0T1K6_9GAMM</name>
<evidence type="ECO:0000313" key="3">
    <source>
        <dbReference type="Proteomes" id="UP001165369"/>
    </source>
</evidence>
<dbReference type="RefSeq" id="WP_250060485.1">
    <property type="nucleotide sequence ID" value="NZ_JAMJPK010000003.1"/>
</dbReference>
<reference evidence="2" key="1">
    <citation type="submission" date="2022-05" db="EMBL/GenBank/DDBJ databases">
        <title>Halomonas geminus sp. nov. and Halomonas llamarensis sp. nov. isolated from high-altitude salars of the Atacama Desert.</title>
        <authorList>
            <person name="Hintersatz C."/>
            <person name="Rojas L.A."/>
            <person name="Wei T.-S."/>
            <person name="Kutschke S."/>
            <person name="Lehmann F."/>
            <person name="Jain R."/>
            <person name="Pollmann K."/>
        </authorList>
    </citation>
    <scope>NUCLEOTIDE SEQUENCE</scope>
    <source>
        <strain evidence="2">ATCH28</strain>
    </source>
</reference>
<gene>
    <name evidence="2" type="ORF">M8009_08980</name>
</gene>
<feature type="domain" description="Glycosyl transferase family 1" evidence="1">
    <location>
        <begin position="156"/>
        <end position="302"/>
    </location>
</feature>
<dbReference type="PANTHER" id="PTHR12526:SF638">
    <property type="entry name" value="SPORE COAT PROTEIN SA"/>
    <property type="match status" value="1"/>
</dbReference>
<keyword evidence="3" id="KW-1185">Reference proteome</keyword>